<dbReference type="GO" id="GO:0004077">
    <property type="term" value="F:biotin--[biotin carboxyl-carrier protein] ligase activity"/>
    <property type="evidence" value="ECO:0007669"/>
    <property type="project" value="TreeGrafter"/>
</dbReference>
<dbReference type="PROSITE" id="PS51733">
    <property type="entry name" value="BPL_LPL_CATALYTIC"/>
    <property type="match status" value="1"/>
</dbReference>
<dbReference type="Proteomes" id="UP000504615">
    <property type="component" value="Unplaced"/>
</dbReference>
<feature type="region of interest" description="Disordered" evidence="1">
    <location>
        <begin position="262"/>
        <end position="290"/>
    </location>
</feature>
<evidence type="ECO:0000256" key="1">
    <source>
        <dbReference type="SAM" id="MobiDB-lite"/>
    </source>
</evidence>
<keyword evidence="3" id="KW-1185">Reference proteome</keyword>
<dbReference type="InterPro" id="IPR045864">
    <property type="entry name" value="aa-tRNA-synth_II/BPL/LPL"/>
</dbReference>
<dbReference type="PANTHER" id="PTHR12835:SF5">
    <property type="entry name" value="BIOTIN--PROTEIN LIGASE"/>
    <property type="match status" value="1"/>
</dbReference>
<feature type="domain" description="BPL/LPL catalytic" evidence="2">
    <location>
        <begin position="690"/>
        <end position="883"/>
    </location>
</feature>
<dbReference type="RefSeq" id="XP_011636799.1">
    <property type="nucleotide sequence ID" value="XM_011638497.2"/>
</dbReference>
<dbReference type="SUPFAM" id="SSF55681">
    <property type="entry name" value="Class II aaRS and biotin synthetases"/>
    <property type="match status" value="1"/>
</dbReference>
<evidence type="ECO:0000313" key="4">
    <source>
        <dbReference type="RefSeq" id="XP_011636799.1"/>
    </source>
</evidence>
<organism evidence="3 4">
    <name type="scientific">Pogonomyrmex barbatus</name>
    <name type="common">red harvester ant</name>
    <dbReference type="NCBI Taxonomy" id="144034"/>
    <lineage>
        <taxon>Eukaryota</taxon>
        <taxon>Metazoa</taxon>
        <taxon>Ecdysozoa</taxon>
        <taxon>Arthropoda</taxon>
        <taxon>Hexapoda</taxon>
        <taxon>Insecta</taxon>
        <taxon>Pterygota</taxon>
        <taxon>Neoptera</taxon>
        <taxon>Endopterygota</taxon>
        <taxon>Hymenoptera</taxon>
        <taxon>Apocrita</taxon>
        <taxon>Aculeata</taxon>
        <taxon>Formicoidea</taxon>
        <taxon>Formicidae</taxon>
        <taxon>Myrmicinae</taxon>
        <taxon>Pogonomyrmex</taxon>
    </lineage>
</organism>
<dbReference type="CTD" id="40659"/>
<reference evidence="4" key="1">
    <citation type="submission" date="2025-08" db="UniProtKB">
        <authorList>
            <consortium name="RefSeq"/>
        </authorList>
    </citation>
    <scope>IDENTIFICATION</scope>
</reference>
<dbReference type="PANTHER" id="PTHR12835">
    <property type="entry name" value="BIOTIN PROTEIN LIGASE"/>
    <property type="match status" value="1"/>
</dbReference>
<evidence type="ECO:0000259" key="2">
    <source>
        <dbReference type="PROSITE" id="PS51733"/>
    </source>
</evidence>
<dbReference type="KEGG" id="pbar:105427000"/>
<accession>A0A6I9WCR1</accession>
<name>A0A6I9WCR1_9HYME</name>
<feature type="compositionally biased region" description="Low complexity" evidence="1">
    <location>
        <begin position="267"/>
        <end position="290"/>
    </location>
</feature>
<feature type="region of interest" description="Disordered" evidence="1">
    <location>
        <begin position="511"/>
        <end position="532"/>
    </location>
</feature>
<evidence type="ECO:0000313" key="3">
    <source>
        <dbReference type="Proteomes" id="UP000504615"/>
    </source>
</evidence>
<dbReference type="InterPro" id="IPR004143">
    <property type="entry name" value="BPL_LPL_catalytic"/>
</dbReference>
<dbReference type="GeneID" id="105427000"/>
<dbReference type="OrthoDB" id="10250105at2759"/>
<proteinExistence type="predicted"/>
<dbReference type="Gene3D" id="3.30.930.10">
    <property type="entry name" value="Bira Bifunctional Protein, Domain 2"/>
    <property type="match status" value="1"/>
</dbReference>
<protein>
    <submittedName>
        <fullName evidence="4">LOW QUALITY PROTEIN: biotin--protein ligase</fullName>
    </submittedName>
</protein>
<dbReference type="GO" id="GO:0005737">
    <property type="term" value="C:cytoplasm"/>
    <property type="evidence" value="ECO:0007669"/>
    <property type="project" value="TreeGrafter"/>
</dbReference>
<keyword evidence="4" id="KW-0436">Ligase</keyword>
<dbReference type="Pfam" id="PF03099">
    <property type="entry name" value="BPL_LplA_LipB"/>
    <property type="match status" value="1"/>
</dbReference>
<sequence>MLLTFLYMVATIMQARRISFLKAHLNVIFKGNKNRSSIMLNIKSSQYLNGDCNGYEQDENFMSSHLCTNKSLAKLDELLWYQDNIKLYTIYPQQQVNISDWLTYPCGSSLFPLCTNNCCQILNKSDVKMHILVEVDLETYKSQASTICAKLEDYGLITAWTTSNKDMSFILETDMEHMTSFIIGIMQGQYFINNGLLLIHIQSVLVSGKPCIYNDTGHLGPPSDKNIFYLLSNAARIAFQQNKLIEVAKLCGVNVQPQDKNLNTEVSTDSADTKSTSSTPTTSHSSSVAASITQQDIEISLNLNSTLSKEMPTAINGRERSDHLTKTHLPDITKNKDNTLLDIKSEVSTKNIDQDKLTRETTNLEASSTTFKGKKKLIKPPNIIIYADSPNAISNIKNVLLKVLELDKYVIYAFSREDARLNAWVDQVTLVVICGNVDAEFGAQLVEYIIHGGKLLALCSDMLHTLLPSFKTAEVRESELVHFSYGKWKRVRMMHHIFCYHASPVRTRFSQDQEDTRTPALNPPTSTSVKDKRGKLHSFDVKVLGREETWHNPSILLATLASSGGKVVFSQIHLEIDPMQYEYEEDKFEALKKSNVARLEIISDLLSTHLGLETSHDQISIQYTSAYFLGKFEMKMKMFEKLKSKMQENNILKMPNLDIRFYANNEDVQASSVNFLPIMMHMCPPNFSTVDYFENLYTKELGRLVIYVDVLSSSMYVVNGRLEHGLTVIPRRQTQGQGRSRNMWLSPVGCAMFTLQVHIPISSYLGSHISLLQHIAAVALVSAVRSIEGYENLDLKIKWPNDIYINNTIKIGGLIIPTQIEESLCICNIGAGVNLSNNKPTSCINDIILQYNQKYGTKLKTFSYEKYLALVFNELEILLDIVQSGNVEHFYQLYYKYWLHM</sequence>
<gene>
    <name evidence="4" type="primary">LOC105427000</name>
</gene>
<dbReference type="AlphaFoldDB" id="A0A6I9WCR1"/>